<accession>A0ABM0XTD2</accession>
<name>A0ABM0XTD2_CAMSA</name>
<evidence type="ECO:0000313" key="3">
    <source>
        <dbReference type="Proteomes" id="UP000694864"/>
    </source>
</evidence>
<proteinExistence type="predicted"/>
<feature type="region of interest" description="Disordered" evidence="2">
    <location>
        <begin position="251"/>
        <end position="309"/>
    </location>
</feature>
<reference evidence="3" key="1">
    <citation type="journal article" date="2014" name="Nat. Commun.">
        <title>The emerging biofuel crop Camelina sativa retains a highly undifferentiated hexaploid genome structure.</title>
        <authorList>
            <person name="Kagale S."/>
            <person name="Koh C."/>
            <person name="Nixon J."/>
            <person name="Bollina V."/>
            <person name="Clarke W.E."/>
            <person name="Tuteja R."/>
            <person name="Spillane C."/>
            <person name="Robinson S.J."/>
            <person name="Links M.G."/>
            <person name="Clarke C."/>
            <person name="Higgins E.E."/>
            <person name="Huebert T."/>
            <person name="Sharpe A.G."/>
            <person name="Parkin I.A."/>
        </authorList>
    </citation>
    <scope>NUCLEOTIDE SEQUENCE [LARGE SCALE GENOMIC DNA]</scope>
    <source>
        <strain evidence="3">cv. DH55</strain>
    </source>
</reference>
<dbReference type="Proteomes" id="UP000694864">
    <property type="component" value="Chromosome 20"/>
</dbReference>
<gene>
    <name evidence="4" type="primary">LOC104768473</name>
</gene>
<evidence type="ECO:0000313" key="4">
    <source>
        <dbReference type="RefSeq" id="XP_010490773.1"/>
    </source>
</evidence>
<dbReference type="RefSeq" id="XP_010490773.1">
    <property type="nucleotide sequence ID" value="XM_010492471.2"/>
</dbReference>
<keyword evidence="1" id="KW-0175">Coiled coil</keyword>
<sequence>MSGKSSARLEKSGKKKTISPVDTAGISNLFAQEGILATKHEILKENHENLLNDYKILKEKFKHVNEMNEVMKLHLENPIKELEAKNQRLLEELEKERSETEEFKKEMKRMESEKETLINEMRVKNQELLTAIEKGQELKKMVDKYGRLKEISGAAESQCSLLKPLFDANNQISLGCNDDVAFTDEVTLVDDDHNNVTGKNEEALVVDDHNVTFKKEVIVVDDDNVTFKTEVIVVDGHNVNNNTAADAIVISDESDAENDNPTPRKRNIIPQCPVAVKQEPQSDVPKSSKAKYVLSSSSSSSSSSSDEYVSVQLPGVIITSLESSEHRVRS</sequence>
<organism evidence="3 4">
    <name type="scientific">Camelina sativa</name>
    <name type="common">False flax</name>
    <name type="synonym">Myagrum sativum</name>
    <dbReference type="NCBI Taxonomy" id="90675"/>
    <lineage>
        <taxon>Eukaryota</taxon>
        <taxon>Viridiplantae</taxon>
        <taxon>Streptophyta</taxon>
        <taxon>Embryophyta</taxon>
        <taxon>Tracheophyta</taxon>
        <taxon>Spermatophyta</taxon>
        <taxon>Magnoliopsida</taxon>
        <taxon>eudicotyledons</taxon>
        <taxon>Gunneridae</taxon>
        <taxon>Pentapetalae</taxon>
        <taxon>rosids</taxon>
        <taxon>malvids</taxon>
        <taxon>Brassicales</taxon>
        <taxon>Brassicaceae</taxon>
        <taxon>Camelineae</taxon>
        <taxon>Camelina</taxon>
    </lineage>
</organism>
<feature type="coiled-coil region" evidence="1">
    <location>
        <begin position="40"/>
        <end position="127"/>
    </location>
</feature>
<reference evidence="4" key="2">
    <citation type="submission" date="2025-08" db="UniProtKB">
        <authorList>
            <consortium name="RefSeq"/>
        </authorList>
    </citation>
    <scope>IDENTIFICATION</scope>
    <source>
        <tissue evidence="4">Leaf</tissue>
    </source>
</reference>
<evidence type="ECO:0000256" key="1">
    <source>
        <dbReference type="SAM" id="Coils"/>
    </source>
</evidence>
<feature type="compositionally biased region" description="Low complexity" evidence="2">
    <location>
        <begin position="295"/>
        <end position="305"/>
    </location>
</feature>
<evidence type="ECO:0000256" key="2">
    <source>
        <dbReference type="SAM" id="MobiDB-lite"/>
    </source>
</evidence>
<dbReference type="GeneID" id="104768473"/>
<keyword evidence="3" id="KW-1185">Reference proteome</keyword>
<protein>
    <submittedName>
        <fullName evidence="4">Uncharacterized protein LOC104768473</fullName>
    </submittedName>
</protein>